<name>A0A8T0XBU2_PANVG</name>
<dbReference type="EMBL" id="CM029037">
    <property type="protein sequence ID" value="KAG2656198.1"/>
    <property type="molecule type" value="Genomic_DNA"/>
</dbReference>
<evidence type="ECO:0000313" key="2">
    <source>
        <dbReference type="Proteomes" id="UP000823388"/>
    </source>
</evidence>
<proteinExistence type="predicted"/>
<accession>A0A8T0XBU2</accession>
<keyword evidence="2" id="KW-1185">Reference proteome</keyword>
<reference evidence="1" key="1">
    <citation type="submission" date="2020-05" db="EMBL/GenBank/DDBJ databases">
        <title>WGS assembly of Panicum virgatum.</title>
        <authorList>
            <person name="Lovell J.T."/>
            <person name="Jenkins J."/>
            <person name="Shu S."/>
            <person name="Juenger T.E."/>
            <person name="Schmutz J."/>
        </authorList>
    </citation>
    <scope>NUCLEOTIDE SEQUENCE</scope>
    <source>
        <strain evidence="1">AP13</strain>
    </source>
</reference>
<dbReference type="AlphaFoldDB" id="A0A8T0XBU2"/>
<protein>
    <submittedName>
        <fullName evidence="1">Uncharacterized protein</fullName>
    </submittedName>
</protein>
<gene>
    <name evidence="1" type="ORF">PVAP13_1KG067577</name>
</gene>
<comment type="caution">
    <text evidence="1">The sequence shown here is derived from an EMBL/GenBank/DDBJ whole genome shotgun (WGS) entry which is preliminary data.</text>
</comment>
<evidence type="ECO:0000313" key="1">
    <source>
        <dbReference type="EMBL" id="KAG2656198.1"/>
    </source>
</evidence>
<dbReference type="Proteomes" id="UP000823388">
    <property type="component" value="Chromosome 1K"/>
</dbReference>
<sequence>MSGLWIAIKKTRPASFLTCPISGAPVEQNSILAKTLKLSHRLLMEVHTFQVEMSNEESWTIKSQLFCSVRCKQWKTKISP</sequence>
<organism evidence="1 2">
    <name type="scientific">Panicum virgatum</name>
    <name type="common">Blackwell switchgrass</name>
    <dbReference type="NCBI Taxonomy" id="38727"/>
    <lineage>
        <taxon>Eukaryota</taxon>
        <taxon>Viridiplantae</taxon>
        <taxon>Streptophyta</taxon>
        <taxon>Embryophyta</taxon>
        <taxon>Tracheophyta</taxon>
        <taxon>Spermatophyta</taxon>
        <taxon>Magnoliopsida</taxon>
        <taxon>Liliopsida</taxon>
        <taxon>Poales</taxon>
        <taxon>Poaceae</taxon>
        <taxon>PACMAD clade</taxon>
        <taxon>Panicoideae</taxon>
        <taxon>Panicodae</taxon>
        <taxon>Paniceae</taxon>
        <taxon>Panicinae</taxon>
        <taxon>Panicum</taxon>
        <taxon>Panicum sect. Hiantes</taxon>
    </lineage>
</organism>